<comment type="similarity">
    <text evidence="6 18">Belongs to the class-II pyridoxal-phosphate-dependent aminotransferase family.</text>
</comment>
<keyword evidence="13" id="KW-1133">Transmembrane helix</keyword>
<dbReference type="EC" id="2.3.1.50" evidence="7"/>
<dbReference type="FunFam" id="3.40.640.10:FF:000047">
    <property type="entry name" value="serine palmitoyltransferase 2 isoform X1"/>
    <property type="match status" value="1"/>
</dbReference>
<sequence>MEKEGLVMEMKNCIEMEENSKKPLNGTYKNGKNGHTHYSVKVKDINHHKNQSEEAEFEEIPLHIALQTYISYGLLVLVGYIKEFFGRISGVNVIPEEKGRTGYAPLFSSFESFYTRNVFRRIRDCWNRPICSVPGAYVTLMDRISHDHGWTFRFTGTRTRCMNFGSYNYLGFAEASGPCAEAAIETTKSIGSSVCSSRHEVGNTRIQLELESLVARFLGTEDAIVFGMGFATNSLNLPCLVQKGDLVLSDENNHASLILGLRLSGATIQVFKHNDMRHLEKKLKDAIVYGQPRTRRPWRKILIVVEGIYSMEGTIAKLPEIIALKKKYKAYLYLDEAHSIGAIGSRGKGLVDHFGCNPKDVDILMGTFTKSFGSAGGYIAGNKRLMDYLRCNSHAMCYATGMSPIVAQQIISSMKIIMGEICEDEGQRRIKRIAQNARYFRQRLMQLGFIVYGNNASPVVPVLLFMPGKIAGIVRELTKRGISTVGVGFPATRITEGRARFCISAAHTKEMLDKTIEALDEAGDLLGIKYSRKPRSFKHIEYGESIAVSSDLHHDVDKVD</sequence>
<dbReference type="AlphaFoldDB" id="A0AA88HFY7"/>
<evidence type="ECO:0000256" key="9">
    <source>
        <dbReference type="ARBA" id="ARBA00022692"/>
    </source>
</evidence>
<dbReference type="GO" id="GO:0017059">
    <property type="term" value="C:serine palmitoyltransferase complex"/>
    <property type="evidence" value="ECO:0007669"/>
    <property type="project" value="TreeGrafter"/>
</dbReference>
<evidence type="ECO:0000256" key="11">
    <source>
        <dbReference type="ARBA" id="ARBA00022898"/>
    </source>
</evidence>
<comment type="cofactor">
    <cofactor evidence="1 18">
        <name>pyridoxal 5'-phosphate</name>
        <dbReference type="ChEBI" id="CHEBI:597326"/>
    </cofactor>
</comment>
<evidence type="ECO:0000256" key="7">
    <source>
        <dbReference type="ARBA" id="ARBA00013220"/>
    </source>
</evidence>
<dbReference type="InterPro" id="IPR015422">
    <property type="entry name" value="PyrdxlP-dep_Trfase_small"/>
</dbReference>
<gene>
    <name evidence="20" type="ORF">QYM36_014697</name>
</gene>
<evidence type="ECO:0000256" key="3">
    <source>
        <dbReference type="ARBA" id="ARBA00004370"/>
    </source>
</evidence>
<protein>
    <recommendedName>
        <fullName evidence="7">serine C-palmitoyltransferase</fullName>
        <ecNumber evidence="7">2.3.1.50</ecNumber>
    </recommendedName>
</protein>
<reference evidence="20" key="1">
    <citation type="submission" date="2023-07" db="EMBL/GenBank/DDBJ databases">
        <title>Chromosome-level genome assembly of Artemia franciscana.</title>
        <authorList>
            <person name="Jo E."/>
        </authorList>
    </citation>
    <scope>NUCLEOTIDE SEQUENCE</scope>
    <source>
        <tissue evidence="20">Whole body</tissue>
    </source>
</reference>
<evidence type="ECO:0000256" key="15">
    <source>
        <dbReference type="ARBA" id="ARBA00023136"/>
    </source>
</evidence>
<evidence type="ECO:0000256" key="10">
    <source>
        <dbReference type="ARBA" id="ARBA00022824"/>
    </source>
</evidence>
<evidence type="ECO:0000256" key="13">
    <source>
        <dbReference type="ARBA" id="ARBA00022989"/>
    </source>
</evidence>
<evidence type="ECO:0000313" key="21">
    <source>
        <dbReference type="Proteomes" id="UP001187531"/>
    </source>
</evidence>
<evidence type="ECO:0000256" key="18">
    <source>
        <dbReference type="RuleBase" id="RU003693"/>
    </source>
</evidence>
<evidence type="ECO:0000256" key="17">
    <source>
        <dbReference type="ARBA" id="ARBA00048528"/>
    </source>
</evidence>
<dbReference type="Proteomes" id="UP001187531">
    <property type="component" value="Unassembled WGS sequence"/>
</dbReference>
<evidence type="ECO:0000259" key="19">
    <source>
        <dbReference type="Pfam" id="PF00155"/>
    </source>
</evidence>
<dbReference type="GO" id="GO:0046513">
    <property type="term" value="P:ceramide biosynthetic process"/>
    <property type="evidence" value="ECO:0007669"/>
    <property type="project" value="TreeGrafter"/>
</dbReference>
<dbReference type="SUPFAM" id="SSF53383">
    <property type="entry name" value="PLP-dependent transferases"/>
    <property type="match status" value="1"/>
</dbReference>
<dbReference type="Gene3D" id="3.40.640.10">
    <property type="entry name" value="Type I PLP-dependent aspartate aminotransferase-like (Major domain)"/>
    <property type="match status" value="1"/>
</dbReference>
<comment type="catalytic activity">
    <reaction evidence="17">
        <text>L-serine + hexadecanoyl-CoA + H(+) = 3-oxosphinganine + CO2 + CoA</text>
        <dbReference type="Rhea" id="RHEA:14761"/>
        <dbReference type="ChEBI" id="CHEBI:15378"/>
        <dbReference type="ChEBI" id="CHEBI:16526"/>
        <dbReference type="ChEBI" id="CHEBI:33384"/>
        <dbReference type="ChEBI" id="CHEBI:57287"/>
        <dbReference type="ChEBI" id="CHEBI:57379"/>
        <dbReference type="ChEBI" id="CHEBI:58299"/>
        <dbReference type="EC" id="2.3.1.50"/>
    </reaction>
</comment>
<keyword evidence="11 18" id="KW-0663">Pyridoxal phosphate</keyword>
<dbReference type="GO" id="GO:0030170">
    <property type="term" value="F:pyridoxal phosphate binding"/>
    <property type="evidence" value="ECO:0007669"/>
    <property type="project" value="InterPro"/>
</dbReference>
<keyword evidence="8" id="KW-0808">Transferase</keyword>
<dbReference type="Gene3D" id="3.90.1150.10">
    <property type="entry name" value="Aspartate Aminotransferase, domain 1"/>
    <property type="match status" value="1"/>
</dbReference>
<evidence type="ECO:0000256" key="1">
    <source>
        <dbReference type="ARBA" id="ARBA00001933"/>
    </source>
</evidence>
<evidence type="ECO:0000256" key="5">
    <source>
        <dbReference type="ARBA" id="ARBA00004991"/>
    </source>
</evidence>
<evidence type="ECO:0000313" key="20">
    <source>
        <dbReference type="EMBL" id="KAK2706746.1"/>
    </source>
</evidence>
<dbReference type="CDD" id="cd06454">
    <property type="entry name" value="KBL_like"/>
    <property type="match status" value="1"/>
</dbReference>
<dbReference type="InterPro" id="IPR015421">
    <property type="entry name" value="PyrdxlP-dep_Trfase_major"/>
</dbReference>
<evidence type="ECO:0000256" key="16">
    <source>
        <dbReference type="ARBA" id="ARBA00023315"/>
    </source>
</evidence>
<evidence type="ECO:0000256" key="12">
    <source>
        <dbReference type="ARBA" id="ARBA00022919"/>
    </source>
</evidence>
<keyword evidence="15" id="KW-0472">Membrane</keyword>
<dbReference type="GO" id="GO:0046512">
    <property type="term" value="P:sphingosine biosynthetic process"/>
    <property type="evidence" value="ECO:0007669"/>
    <property type="project" value="TreeGrafter"/>
</dbReference>
<dbReference type="InterPro" id="IPR015424">
    <property type="entry name" value="PyrdxlP-dep_Trfase"/>
</dbReference>
<dbReference type="GO" id="GO:0004758">
    <property type="term" value="F:serine C-palmitoyltransferase activity"/>
    <property type="evidence" value="ECO:0007669"/>
    <property type="project" value="UniProtKB-EC"/>
</dbReference>
<proteinExistence type="inferred from homology"/>
<keyword evidence="21" id="KW-1185">Reference proteome</keyword>
<feature type="domain" description="Aminotransferase class I/classII large" evidence="19">
    <location>
        <begin position="160"/>
        <end position="519"/>
    </location>
</feature>
<dbReference type="PANTHER" id="PTHR13693">
    <property type="entry name" value="CLASS II AMINOTRANSFERASE/8-AMINO-7-OXONONANOATE SYNTHASE"/>
    <property type="match status" value="1"/>
</dbReference>
<name>A0AA88HFY7_ARTSF</name>
<dbReference type="GO" id="GO:0005783">
    <property type="term" value="C:endoplasmic reticulum"/>
    <property type="evidence" value="ECO:0007669"/>
    <property type="project" value="UniProtKB-SubCell"/>
</dbReference>
<keyword evidence="16" id="KW-0012">Acyltransferase</keyword>
<dbReference type="InterPro" id="IPR004839">
    <property type="entry name" value="Aminotransferase_I/II_large"/>
</dbReference>
<dbReference type="EMBL" id="JAVRJZ010000019">
    <property type="protein sequence ID" value="KAK2706746.1"/>
    <property type="molecule type" value="Genomic_DNA"/>
</dbReference>
<keyword evidence="12" id="KW-0746">Sphingolipid metabolism</keyword>
<dbReference type="InterPro" id="IPR050087">
    <property type="entry name" value="AON_synthase_class-II"/>
</dbReference>
<evidence type="ECO:0000256" key="4">
    <source>
        <dbReference type="ARBA" id="ARBA00004760"/>
    </source>
</evidence>
<organism evidence="20 21">
    <name type="scientific">Artemia franciscana</name>
    <name type="common">Brine shrimp</name>
    <name type="synonym">Artemia sanfranciscana</name>
    <dbReference type="NCBI Taxonomy" id="6661"/>
    <lineage>
        <taxon>Eukaryota</taxon>
        <taxon>Metazoa</taxon>
        <taxon>Ecdysozoa</taxon>
        <taxon>Arthropoda</taxon>
        <taxon>Crustacea</taxon>
        <taxon>Branchiopoda</taxon>
        <taxon>Anostraca</taxon>
        <taxon>Artemiidae</taxon>
        <taxon>Artemia</taxon>
    </lineage>
</organism>
<dbReference type="GO" id="GO:0016020">
    <property type="term" value="C:membrane"/>
    <property type="evidence" value="ECO:0007669"/>
    <property type="project" value="UniProtKB-SubCell"/>
</dbReference>
<dbReference type="InterPro" id="IPR001917">
    <property type="entry name" value="Aminotrans_II_pyridoxalP_BS"/>
</dbReference>
<keyword evidence="14" id="KW-0443">Lipid metabolism</keyword>
<accession>A0AA88HFY7</accession>
<dbReference type="PROSITE" id="PS00599">
    <property type="entry name" value="AA_TRANSFER_CLASS_2"/>
    <property type="match status" value="1"/>
</dbReference>
<dbReference type="PANTHER" id="PTHR13693:SF3">
    <property type="entry name" value="LD36009P"/>
    <property type="match status" value="1"/>
</dbReference>
<evidence type="ECO:0000256" key="6">
    <source>
        <dbReference type="ARBA" id="ARBA00008392"/>
    </source>
</evidence>
<evidence type="ECO:0000256" key="2">
    <source>
        <dbReference type="ARBA" id="ARBA00004240"/>
    </source>
</evidence>
<evidence type="ECO:0000256" key="14">
    <source>
        <dbReference type="ARBA" id="ARBA00023098"/>
    </source>
</evidence>
<keyword evidence="10" id="KW-0256">Endoplasmic reticulum</keyword>
<evidence type="ECO:0000256" key="8">
    <source>
        <dbReference type="ARBA" id="ARBA00022679"/>
    </source>
</evidence>
<comment type="caution">
    <text evidence="20">The sequence shown here is derived from an EMBL/GenBank/DDBJ whole genome shotgun (WGS) entry which is preliminary data.</text>
</comment>
<dbReference type="Pfam" id="PF00155">
    <property type="entry name" value="Aminotran_1_2"/>
    <property type="match status" value="1"/>
</dbReference>
<comment type="subcellular location">
    <subcellularLocation>
        <location evidence="2">Endoplasmic reticulum</location>
    </subcellularLocation>
    <subcellularLocation>
        <location evidence="3">Membrane</location>
    </subcellularLocation>
</comment>
<comment type="pathway">
    <text evidence="4">Lipid metabolism; sphingolipid metabolism.</text>
</comment>
<comment type="pathway">
    <text evidence="5">Sphingolipid metabolism.</text>
</comment>
<keyword evidence="9" id="KW-0812">Transmembrane</keyword>